<dbReference type="EMBL" id="LJZO01000070">
    <property type="protein sequence ID" value="ROV88191.1"/>
    <property type="molecule type" value="Genomic_DNA"/>
</dbReference>
<feature type="compositionally biased region" description="Basic residues" evidence="1">
    <location>
        <begin position="41"/>
        <end position="52"/>
    </location>
</feature>
<name>A0A423VB72_CYTCH</name>
<feature type="region of interest" description="Disordered" evidence="1">
    <location>
        <begin position="1"/>
        <end position="98"/>
    </location>
</feature>
<organism evidence="2 3">
    <name type="scientific">Cytospora chrysosperma</name>
    <name type="common">Cytospora canker fungus</name>
    <name type="synonym">Sphaeria chrysosperma</name>
    <dbReference type="NCBI Taxonomy" id="252740"/>
    <lineage>
        <taxon>Eukaryota</taxon>
        <taxon>Fungi</taxon>
        <taxon>Dikarya</taxon>
        <taxon>Ascomycota</taxon>
        <taxon>Pezizomycotina</taxon>
        <taxon>Sordariomycetes</taxon>
        <taxon>Sordariomycetidae</taxon>
        <taxon>Diaporthales</taxon>
        <taxon>Cytosporaceae</taxon>
        <taxon>Cytospora</taxon>
    </lineage>
</organism>
<reference evidence="2 3" key="1">
    <citation type="submission" date="2015-09" db="EMBL/GenBank/DDBJ databases">
        <title>Host preference determinants of Valsa canker pathogens revealed by comparative genomics.</title>
        <authorList>
            <person name="Yin Z."/>
            <person name="Huang L."/>
        </authorList>
    </citation>
    <scope>NUCLEOTIDE SEQUENCE [LARGE SCALE GENOMIC DNA]</scope>
    <source>
        <strain evidence="2 3">YSFL</strain>
    </source>
</reference>
<proteinExistence type="predicted"/>
<comment type="caution">
    <text evidence="2">The sequence shown here is derived from an EMBL/GenBank/DDBJ whole genome shotgun (WGS) entry which is preliminary data.</text>
</comment>
<gene>
    <name evidence="2" type="ORF">VSDG_09266</name>
</gene>
<accession>A0A423VB72</accession>
<feature type="compositionally biased region" description="Polar residues" evidence="1">
    <location>
        <begin position="89"/>
        <end position="98"/>
    </location>
</feature>
<dbReference type="Proteomes" id="UP000284375">
    <property type="component" value="Unassembled WGS sequence"/>
</dbReference>
<sequence>MRTTESKHGARVKWASPTTHGLRSSASSRDERKCTTYARRSATRGRERRRPRADKQQQGPTRRKSARTVTSTPVDRDTSDAHSGDASPSDMSNFAGNQDISKMNGLLDVWDARGNPGWEEETFALCDLSRCPGCGKFYVPMRTLRHVCRA</sequence>
<feature type="compositionally biased region" description="Basic and acidic residues" evidence="1">
    <location>
        <begin position="74"/>
        <end position="83"/>
    </location>
</feature>
<keyword evidence="3" id="KW-1185">Reference proteome</keyword>
<evidence type="ECO:0000256" key="1">
    <source>
        <dbReference type="SAM" id="MobiDB-lite"/>
    </source>
</evidence>
<dbReference type="AlphaFoldDB" id="A0A423VB72"/>
<evidence type="ECO:0000313" key="2">
    <source>
        <dbReference type="EMBL" id="ROV88191.1"/>
    </source>
</evidence>
<evidence type="ECO:0000313" key="3">
    <source>
        <dbReference type="Proteomes" id="UP000284375"/>
    </source>
</evidence>
<feature type="compositionally biased region" description="Polar residues" evidence="1">
    <location>
        <begin position="16"/>
        <end position="27"/>
    </location>
</feature>
<protein>
    <submittedName>
        <fullName evidence="2">Uncharacterized protein</fullName>
    </submittedName>
</protein>